<accession>A0A1W6NXN9</accession>
<dbReference type="KEGG" id="kro:BVG79_00599"/>
<gene>
    <name evidence="1" type="ORF">BVG79_00599</name>
</gene>
<protein>
    <submittedName>
        <fullName evidence="1">Uncharacterized protein</fullName>
    </submittedName>
</protein>
<dbReference type="Proteomes" id="UP000242447">
    <property type="component" value="Chromosome"/>
</dbReference>
<dbReference type="RefSeq" id="WP_085785578.1">
    <property type="nucleotide sequence ID" value="NZ_CP019937.1"/>
</dbReference>
<dbReference type="EMBL" id="CP019937">
    <property type="protein sequence ID" value="ARO13951.1"/>
    <property type="molecule type" value="Genomic_DNA"/>
</dbReference>
<name>A0A1W6NXN9_9RHOB</name>
<sequence length="292" mass="32549">MQIAFFAGLNATDDEKVLRSLMRNDEGLAKHGIRAPAMRHYRRSLREIVESRLSGQDVTTLGYLVTNQFAKETPNLQRIALSNPAFLAAPRHMFADGIALPEAGARLQVLQAIFPDDEIEVFVALRNPASFVNTMMQALGDTDVRGYLGGYDIMGLRWSQVLRRLKDSVPSIKLTVWANEDSALVWGTIIRAILGIADNDPIFGDFDLLSDLLLPEGQGLLRQRLRQDVPVGHAARVALAADLLPQYEDPTLTWDSIDLTGWSERAVEGMTLTYEEDLDVIAEMEDITFIRP</sequence>
<organism evidence="1 2">
    <name type="scientific">Ketogulonicigenium robustum</name>
    <dbReference type="NCBI Taxonomy" id="92947"/>
    <lineage>
        <taxon>Bacteria</taxon>
        <taxon>Pseudomonadati</taxon>
        <taxon>Pseudomonadota</taxon>
        <taxon>Alphaproteobacteria</taxon>
        <taxon>Rhodobacterales</taxon>
        <taxon>Roseobacteraceae</taxon>
        <taxon>Ketogulonicigenium</taxon>
    </lineage>
</organism>
<dbReference type="STRING" id="92947.BVG79_00599"/>
<dbReference type="OrthoDB" id="7816979at2"/>
<dbReference type="AlphaFoldDB" id="A0A1W6NXN9"/>
<evidence type="ECO:0000313" key="1">
    <source>
        <dbReference type="EMBL" id="ARO13951.1"/>
    </source>
</evidence>
<reference evidence="1 2" key="1">
    <citation type="submission" date="2017-02" db="EMBL/GenBank/DDBJ databases">
        <title>Ketogulonicigenium robustum SPU B003 Genome sequencing and assembly.</title>
        <authorList>
            <person name="Li Y."/>
            <person name="Liu L."/>
            <person name="Wang C."/>
            <person name="Zhang M."/>
            <person name="Zhang T."/>
            <person name="Zhang Y."/>
        </authorList>
    </citation>
    <scope>NUCLEOTIDE SEQUENCE [LARGE SCALE GENOMIC DNA]</scope>
    <source>
        <strain evidence="1 2">SPU_B003</strain>
    </source>
</reference>
<evidence type="ECO:0000313" key="2">
    <source>
        <dbReference type="Proteomes" id="UP000242447"/>
    </source>
</evidence>
<keyword evidence="2" id="KW-1185">Reference proteome</keyword>
<proteinExistence type="predicted"/>